<proteinExistence type="predicted"/>
<evidence type="ECO:0000256" key="1">
    <source>
        <dbReference type="SAM" id="Phobius"/>
    </source>
</evidence>
<dbReference type="InterPro" id="IPR002881">
    <property type="entry name" value="DUF58"/>
</dbReference>
<name>A0ABU0CWA5_9BACI</name>
<keyword evidence="1" id="KW-1133">Transmembrane helix</keyword>
<evidence type="ECO:0000313" key="3">
    <source>
        <dbReference type="EMBL" id="MDQ0340422.1"/>
    </source>
</evidence>
<evidence type="ECO:0000259" key="2">
    <source>
        <dbReference type="Pfam" id="PF01882"/>
    </source>
</evidence>
<dbReference type="PANTHER" id="PTHR34351:SF2">
    <property type="entry name" value="DUF58 DOMAIN-CONTAINING PROTEIN"/>
    <property type="match status" value="1"/>
</dbReference>
<dbReference type="EMBL" id="JAUSUQ010000014">
    <property type="protein sequence ID" value="MDQ0340422.1"/>
    <property type="molecule type" value="Genomic_DNA"/>
</dbReference>
<keyword evidence="4" id="KW-1185">Reference proteome</keyword>
<comment type="caution">
    <text evidence="3">The sequence shown here is derived from an EMBL/GenBank/DDBJ whole genome shotgun (WGS) entry which is preliminary data.</text>
</comment>
<gene>
    <name evidence="3" type="ORF">J2S00_003237</name>
</gene>
<dbReference type="PANTHER" id="PTHR34351">
    <property type="entry name" value="SLR1927 PROTEIN-RELATED"/>
    <property type="match status" value="1"/>
</dbReference>
<keyword evidence="1" id="KW-0472">Membrane</keyword>
<evidence type="ECO:0000313" key="4">
    <source>
        <dbReference type="Proteomes" id="UP001232445"/>
    </source>
</evidence>
<keyword evidence="1" id="KW-0812">Transmembrane</keyword>
<accession>A0ABU0CWA5</accession>
<feature type="transmembrane region" description="Helical" evidence="1">
    <location>
        <begin position="33"/>
        <end position="56"/>
    </location>
</feature>
<feature type="domain" description="DUF58" evidence="2">
    <location>
        <begin position="201"/>
        <end position="354"/>
    </location>
</feature>
<dbReference type="RefSeq" id="WP_307342033.1">
    <property type="nucleotide sequence ID" value="NZ_JAUSUQ010000014.1"/>
</dbReference>
<protein>
    <submittedName>
        <fullName evidence="3">Uncharacterized protein (DUF58 family)</fullName>
    </submittedName>
</protein>
<dbReference type="Pfam" id="PF01882">
    <property type="entry name" value="DUF58"/>
    <property type="match status" value="1"/>
</dbReference>
<sequence length="410" mass="47107">MSLRSSTGLFTILVLLLVTYAFAKFQGGFISWFIFYTYAPVAFLAVLQYFFGLSGVTVEREVSRERCVAGEALQVSLIVHNPYRLPLVYLVLADHLPAQLKARTSVKEIMVFPWFKRMFKVTYRIDELPRGRYQWQRVELKTGDWFGFVKCTKQVEARQTVVVYPRYQEIFSWPVVNDRNTGLGRARHVKKSEEMASVIGTREYVPGDRLARIHWKASAKSGGLKTKEFEHKLRRDVMLFLDREKQAYGDEEHPLFEWAISLTATLVRYTLKHHFACGLVSYGKTQTVLPLERAGEQLYRIFDHLAHIKADAAYPFIKTVLREVAHLPQGTTVVIVSPVLNKKMTMMLADLAYRKIQAEFFWIKGGREMTSAEKDALSVLNREGIPVYPITSPLFPSHLSRSELNASLVQ</sequence>
<dbReference type="Proteomes" id="UP001232445">
    <property type="component" value="Unassembled WGS sequence"/>
</dbReference>
<organism evidence="3 4">
    <name type="scientific">Caldalkalibacillus uzonensis</name>
    <dbReference type="NCBI Taxonomy" id="353224"/>
    <lineage>
        <taxon>Bacteria</taxon>
        <taxon>Bacillati</taxon>
        <taxon>Bacillota</taxon>
        <taxon>Bacilli</taxon>
        <taxon>Bacillales</taxon>
        <taxon>Bacillaceae</taxon>
        <taxon>Caldalkalibacillus</taxon>
    </lineage>
</organism>
<reference evidence="3 4" key="1">
    <citation type="submission" date="2023-07" db="EMBL/GenBank/DDBJ databases">
        <title>Genomic Encyclopedia of Type Strains, Phase IV (KMG-IV): sequencing the most valuable type-strain genomes for metagenomic binning, comparative biology and taxonomic classification.</title>
        <authorList>
            <person name="Goeker M."/>
        </authorList>
    </citation>
    <scope>NUCLEOTIDE SEQUENCE [LARGE SCALE GENOMIC DNA]</scope>
    <source>
        <strain evidence="3 4">DSM 17740</strain>
    </source>
</reference>